<name>A0ABW6SXI1_9ACTN</name>
<evidence type="ECO:0000313" key="1">
    <source>
        <dbReference type="EMBL" id="MFF3669700.1"/>
    </source>
</evidence>
<dbReference type="RefSeq" id="WP_387415974.1">
    <property type="nucleotide sequence ID" value="NZ_JBIASD010000023.1"/>
</dbReference>
<sequence length="158" mass="18041">MRSIGRVSRGLFRGPRARKVERLAGRLHDAWRAGRRLPGGGYEPQIRTTADRAWVRRHGADRVDIANTGYRDLPADWQQENRESAIVAVRLVTEGRRRGADLSGEEFMESASHAVHEAWLVRNGRRASPEQRLPYGLLPEAEKEKDRLVVRLALELWS</sequence>
<dbReference type="EMBL" id="JBIASD010000023">
    <property type="protein sequence ID" value="MFF3669700.1"/>
    <property type="molecule type" value="Genomic_DNA"/>
</dbReference>
<comment type="caution">
    <text evidence="1">The sequence shown here is derived from an EMBL/GenBank/DDBJ whole genome shotgun (WGS) entry which is preliminary data.</text>
</comment>
<evidence type="ECO:0000313" key="2">
    <source>
        <dbReference type="Proteomes" id="UP001602013"/>
    </source>
</evidence>
<reference evidence="1 2" key="1">
    <citation type="submission" date="2024-10" db="EMBL/GenBank/DDBJ databases">
        <title>The Natural Products Discovery Center: Release of the First 8490 Sequenced Strains for Exploring Actinobacteria Biosynthetic Diversity.</title>
        <authorList>
            <person name="Kalkreuter E."/>
            <person name="Kautsar S.A."/>
            <person name="Yang D."/>
            <person name="Bader C.D."/>
            <person name="Teijaro C.N."/>
            <person name="Fluegel L."/>
            <person name="Davis C.M."/>
            <person name="Simpson J.R."/>
            <person name="Lauterbach L."/>
            <person name="Steele A.D."/>
            <person name="Gui C."/>
            <person name="Meng S."/>
            <person name="Li G."/>
            <person name="Viehrig K."/>
            <person name="Ye F."/>
            <person name="Su P."/>
            <person name="Kiefer A.F."/>
            <person name="Nichols A."/>
            <person name="Cepeda A.J."/>
            <person name="Yan W."/>
            <person name="Fan B."/>
            <person name="Jiang Y."/>
            <person name="Adhikari A."/>
            <person name="Zheng C.-J."/>
            <person name="Schuster L."/>
            <person name="Cowan T.M."/>
            <person name="Smanski M.J."/>
            <person name="Chevrette M.G."/>
            <person name="De Carvalho L.P.S."/>
            <person name="Shen B."/>
        </authorList>
    </citation>
    <scope>NUCLEOTIDE SEQUENCE [LARGE SCALE GENOMIC DNA]</scope>
    <source>
        <strain evidence="1 2">NPDC002173</strain>
    </source>
</reference>
<accession>A0ABW6SXI1</accession>
<protein>
    <submittedName>
        <fullName evidence="1">Uncharacterized protein</fullName>
    </submittedName>
</protein>
<organism evidence="1 2">
    <name type="scientific">Microtetraspora malaysiensis</name>
    <dbReference type="NCBI Taxonomy" id="161358"/>
    <lineage>
        <taxon>Bacteria</taxon>
        <taxon>Bacillati</taxon>
        <taxon>Actinomycetota</taxon>
        <taxon>Actinomycetes</taxon>
        <taxon>Streptosporangiales</taxon>
        <taxon>Streptosporangiaceae</taxon>
        <taxon>Microtetraspora</taxon>
    </lineage>
</organism>
<keyword evidence="2" id="KW-1185">Reference proteome</keyword>
<proteinExistence type="predicted"/>
<dbReference type="Proteomes" id="UP001602013">
    <property type="component" value="Unassembled WGS sequence"/>
</dbReference>
<gene>
    <name evidence="1" type="ORF">ACFYXI_29335</name>
</gene>